<evidence type="ECO:0000256" key="4">
    <source>
        <dbReference type="ARBA" id="ARBA00022801"/>
    </source>
</evidence>
<evidence type="ECO:0000256" key="2">
    <source>
        <dbReference type="ARBA" id="ARBA00022723"/>
    </source>
</evidence>
<evidence type="ECO:0000256" key="1">
    <source>
        <dbReference type="ARBA" id="ARBA00022670"/>
    </source>
</evidence>
<dbReference type="CDD" id="cd04280">
    <property type="entry name" value="ZnMc_astacin_like"/>
    <property type="match status" value="1"/>
</dbReference>
<keyword evidence="1 10" id="KW-0645">Protease</keyword>
<dbReference type="GO" id="GO:0008270">
    <property type="term" value="F:zinc ion binding"/>
    <property type="evidence" value="ECO:0007669"/>
    <property type="project" value="UniProtKB-UniRule"/>
</dbReference>
<dbReference type="EMBL" id="JAVRJZ010000013">
    <property type="protein sequence ID" value="KAK2714006.1"/>
    <property type="molecule type" value="Genomic_DNA"/>
</dbReference>
<dbReference type="SMART" id="SM00235">
    <property type="entry name" value="ZnMc"/>
    <property type="match status" value="1"/>
</dbReference>
<protein>
    <recommendedName>
        <fullName evidence="11">Metalloendopeptidase</fullName>
        <ecNumber evidence="11">3.4.24.-</ecNumber>
    </recommendedName>
</protein>
<feature type="binding site" evidence="10">
    <location>
        <position position="650"/>
    </location>
    <ligand>
        <name>Zn(2+)</name>
        <dbReference type="ChEBI" id="CHEBI:29105"/>
        <note>catalytic</note>
    </ligand>
</feature>
<evidence type="ECO:0000256" key="9">
    <source>
        <dbReference type="ARBA" id="ARBA00023180"/>
    </source>
</evidence>
<dbReference type="AlphaFoldDB" id="A0AA88HTV9"/>
<keyword evidence="13" id="KW-0472">Membrane</keyword>
<dbReference type="InterPro" id="IPR024079">
    <property type="entry name" value="MetalloPept_cat_dom_sf"/>
</dbReference>
<evidence type="ECO:0000256" key="13">
    <source>
        <dbReference type="SAM" id="Phobius"/>
    </source>
</evidence>
<keyword evidence="13" id="KW-0812">Transmembrane</keyword>
<feature type="transmembrane region" description="Helical" evidence="13">
    <location>
        <begin position="20"/>
        <end position="39"/>
    </location>
</feature>
<feature type="transmembrane region" description="Helical" evidence="13">
    <location>
        <begin position="144"/>
        <end position="162"/>
    </location>
</feature>
<reference evidence="15" key="1">
    <citation type="submission" date="2023-07" db="EMBL/GenBank/DDBJ databases">
        <title>Chromosome-level genome assembly of Artemia franciscana.</title>
        <authorList>
            <person name="Jo E."/>
        </authorList>
    </citation>
    <scope>NUCLEOTIDE SEQUENCE</scope>
    <source>
        <tissue evidence="15">Whole body</tissue>
    </source>
</reference>
<comment type="caution">
    <text evidence="10">Lacks conserved residue(s) required for the propagation of feature annotation.</text>
</comment>
<dbReference type="EC" id="3.4.24.-" evidence="11"/>
<dbReference type="SUPFAM" id="SSF81324">
    <property type="entry name" value="Voltage-gated potassium channels"/>
    <property type="match status" value="2"/>
</dbReference>
<feature type="region of interest" description="Disordered" evidence="12">
    <location>
        <begin position="383"/>
        <end position="406"/>
    </location>
</feature>
<feature type="compositionally biased region" description="Basic and acidic residues" evidence="12">
    <location>
        <begin position="389"/>
        <end position="405"/>
    </location>
</feature>
<dbReference type="PROSITE" id="PS51864">
    <property type="entry name" value="ASTACIN"/>
    <property type="match status" value="1"/>
</dbReference>
<accession>A0AA88HTV9</accession>
<gene>
    <name evidence="15" type="ORF">QYM36_008567</name>
</gene>
<dbReference type="SUPFAM" id="SSF55486">
    <property type="entry name" value="Metalloproteases ('zincins'), catalytic domain"/>
    <property type="match status" value="1"/>
</dbReference>
<dbReference type="Pfam" id="PF07885">
    <property type="entry name" value="Ion_trans_2"/>
    <property type="match status" value="2"/>
</dbReference>
<sequence>MCNVKCTTNVWSIVFKVLSSNFGLTAAILIYLVVGAAIFRKLDKNEKDESAAAIKNIREKCIQELWDFTESLNVLYKENWTRVVEESLKKFESNIITSAIMHSYEGPNKGDKNIDFGESLLFAASLVTTIGNMSSIPSSSSSKIIIILYSTFGIPLALLFLTKNGIFLADVMRKLFYELCCCQLCTGNRKIDQKNELEEKLEENNVLHNVSFISKQLYADKDLDKKDDEVTEDYKNNSIKACSQKGNGSNEQGKVGKENNTFVTSKVPDSFEMVEHTLTEGKKKFEQLKFKSDFQNDYSCNEPYLKVQDMHEFHFQPTLNSTEAILEESRTKRIELEQQKCPVSVNNIAGFERTSPISLLHKEENVSLQCSASVSSLTKISFNSPNVSHETKRPSTDQSRRKNYEMKSPLDMNSTELLLKTRDLSDLSHFTRINSFKDRQDDEKVVVRKSPSYHGKQNVENFHKFPVSLILSIIILYIILGGFVLSEYEGWTFSEGAYFSFMALLTIGYTEPGMVGRNNKGGESYGANPEELGDYYEGDIMLAPGQSINDLKNGLVNERYRWSGNEVPYVFEDGFTEEELASIRTGFAEYHAKTCIRFVERTDQNDYIRITNRNTGCHSYVGRIGGGQQVNYQSGSCITRFGTVLHELYHALGFYHEQSRWDRDDYVTIVWDNINPNYDNNFNIYPQSTADGFGQPYDYGSMMHYSKTAFSINGEDTIVPKDPEATIGQRVGFSEIDIIKVNAMYNC</sequence>
<dbReference type="Proteomes" id="UP001187531">
    <property type="component" value="Unassembled WGS sequence"/>
</dbReference>
<feature type="binding site" evidence="10">
    <location>
        <position position="646"/>
    </location>
    <ligand>
        <name>Zn(2+)</name>
        <dbReference type="ChEBI" id="CHEBI:29105"/>
        <note>catalytic</note>
    </ligand>
</feature>
<evidence type="ECO:0000313" key="16">
    <source>
        <dbReference type="Proteomes" id="UP001187531"/>
    </source>
</evidence>
<dbReference type="InterPro" id="IPR013099">
    <property type="entry name" value="K_chnl_dom"/>
</dbReference>
<comment type="cofactor">
    <cofactor evidence="10 11">
        <name>Zn(2+)</name>
        <dbReference type="ChEBI" id="CHEBI:29105"/>
    </cofactor>
    <text evidence="10 11">Binds 1 zinc ion per subunit.</text>
</comment>
<keyword evidence="4 10" id="KW-0378">Hydrolase</keyword>
<evidence type="ECO:0000256" key="7">
    <source>
        <dbReference type="ARBA" id="ARBA00023145"/>
    </source>
</evidence>
<evidence type="ECO:0000313" key="15">
    <source>
        <dbReference type="EMBL" id="KAK2714006.1"/>
    </source>
</evidence>
<keyword evidence="9" id="KW-0325">Glycoprotein</keyword>
<dbReference type="Gene3D" id="1.10.287.70">
    <property type="match status" value="2"/>
</dbReference>
<feature type="domain" description="Peptidase M12A" evidence="14">
    <location>
        <begin position="553"/>
        <end position="747"/>
    </location>
</feature>
<evidence type="ECO:0000259" key="14">
    <source>
        <dbReference type="PROSITE" id="PS51864"/>
    </source>
</evidence>
<feature type="binding site" evidence="10">
    <location>
        <position position="656"/>
    </location>
    <ligand>
        <name>Zn(2+)</name>
        <dbReference type="ChEBI" id="CHEBI:29105"/>
        <note>catalytic</note>
    </ligand>
</feature>
<dbReference type="InterPro" id="IPR001506">
    <property type="entry name" value="Peptidase_M12A"/>
</dbReference>
<organism evidence="15 16">
    <name type="scientific">Artemia franciscana</name>
    <name type="common">Brine shrimp</name>
    <name type="synonym">Artemia sanfranciscana</name>
    <dbReference type="NCBI Taxonomy" id="6661"/>
    <lineage>
        <taxon>Eukaryota</taxon>
        <taxon>Metazoa</taxon>
        <taxon>Ecdysozoa</taxon>
        <taxon>Arthropoda</taxon>
        <taxon>Crustacea</taxon>
        <taxon>Branchiopoda</taxon>
        <taxon>Anostraca</taxon>
        <taxon>Artemiidae</taxon>
        <taxon>Artemia</taxon>
    </lineage>
</organism>
<dbReference type="GO" id="GO:0006508">
    <property type="term" value="P:proteolysis"/>
    <property type="evidence" value="ECO:0007669"/>
    <property type="project" value="UniProtKB-KW"/>
</dbReference>
<comment type="caution">
    <text evidence="15">The sequence shown here is derived from an EMBL/GenBank/DDBJ whole genome shotgun (WGS) entry which is preliminary data.</text>
</comment>
<feature type="active site" evidence="10">
    <location>
        <position position="647"/>
    </location>
</feature>
<dbReference type="GO" id="GO:0004222">
    <property type="term" value="F:metalloendopeptidase activity"/>
    <property type="evidence" value="ECO:0007669"/>
    <property type="project" value="UniProtKB-UniRule"/>
</dbReference>
<evidence type="ECO:0000256" key="5">
    <source>
        <dbReference type="ARBA" id="ARBA00022833"/>
    </source>
</evidence>
<keyword evidence="7" id="KW-0865">Zymogen</keyword>
<keyword evidence="3" id="KW-0732">Signal</keyword>
<evidence type="ECO:0000256" key="6">
    <source>
        <dbReference type="ARBA" id="ARBA00023049"/>
    </source>
</evidence>
<dbReference type="PANTHER" id="PTHR10127:SF780">
    <property type="entry name" value="METALLOENDOPEPTIDASE"/>
    <property type="match status" value="1"/>
</dbReference>
<dbReference type="PRINTS" id="PR00480">
    <property type="entry name" value="ASTACIN"/>
</dbReference>
<dbReference type="Gene3D" id="3.40.390.10">
    <property type="entry name" value="Collagenase (Catalytic Domain)"/>
    <property type="match status" value="1"/>
</dbReference>
<keyword evidence="6 10" id="KW-0482">Metalloprotease</keyword>
<keyword evidence="2 10" id="KW-0479">Metal-binding</keyword>
<keyword evidence="8" id="KW-1015">Disulfide bond</keyword>
<dbReference type="InterPro" id="IPR006026">
    <property type="entry name" value="Peptidase_Metallo"/>
</dbReference>
<proteinExistence type="predicted"/>
<feature type="transmembrane region" description="Helical" evidence="13">
    <location>
        <begin position="465"/>
        <end position="485"/>
    </location>
</feature>
<keyword evidence="16" id="KW-1185">Reference proteome</keyword>
<evidence type="ECO:0000256" key="10">
    <source>
        <dbReference type="PROSITE-ProRule" id="PRU01211"/>
    </source>
</evidence>
<evidence type="ECO:0000256" key="8">
    <source>
        <dbReference type="ARBA" id="ARBA00023157"/>
    </source>
</evidence>
<keyword evidence="5 10" id="KW-0862">Zinc</keyword>
<evidence type="ECO:0000256" key="3">
    <source>
        <dbReference type="ARBA" id="ARBA00022729"/>
    </source>
</evidence>
<evidence type="ECO:0000256" key="12">
    <source>
        <dbReference type="SAM" id="MobiDB-lite"/>
    </source>
</evidence>
<evidence type="ECO:0000256" key="11">
    <source>
        <dbReference type="RuleBase" id="RU361183"/>
    </source>
</evidence>
<dbReference type="PANTHER" id="PTHR10127">
    <property type="entry name" value="DISCOIDIN, CUB, EGF, LAMININ , AND ZINC METALLOPROTEASE DOMAIN CONTAINING"/>
    <property type="match status" value="1"/>
</dbReference>
<dbReference type="Pfam" id="PF01400">
    <property type="entry name" value="Astacin"/>
    <property type="match status" value="1"/>
</dbReference>
<name>A0AA88HTV9_ARTSF</name>
<dbReference type="InterPro" id="IPR034035">
    <property type="entry name" value="Astacin-like_dom"/>
</dbReference>
<keyword evidence="13" id="KW-1133">Transmembrane helix</keyword>
<dbReference type="FunFam" id="3.40.390.10:FF:000015">
    <property type="entry name" value="Meprin A subunit"/>
    <property type="match status" value="1"/>
</dbReference>